<protein>
    <submittedName>
        <fullName evidence="3">Porin</fullName>
    </submittedName>
</protein>
<feature type="chain" id="PRO_5045695608" evidence="2">
    <location>
        <begin position="23"/>
        <end position="390"/>
    </location>
</feature>
<evidence type="ECO:0000256" key="1">
    <source>
        <dbReference type="SAM" id="Coils"/>
    </source>
</evidence>
<organism evidence="3 4">
    <name type="scientific">Oceanobacter antarcticus</name>
    <dbReference type="NCBI Taxonomy" id="3133425"/>
    <lineage>
        <taxon>Bacteria</taxon>
        <taxon>Pseudomonadati</taxon>
        <taxon>Pseudomonadota</taxon>
        <taxon>Gammaproteobacteria</taxon>
        <taxon>Oceanospirillales</taxon>
        <taxon>Oceanospirillaceae</taxon>
        <taxon>Oceanobacter</taxon>
    </lineage>
</organism>
<dbReference type="RefSeq" id="WP_416204963.1">
    <property type="nucleotide sequence ID" value="NZ_JBBKTX010000003.1"/>
</dbReference>
<evidence type="ECO:0000256" key="2">
    <source>
        <dbReference type="SAM" id="SignalP"/>
    </source>
</evidence>
<dbReference type="Gene3D" id="2.40.160.10">
    <property type="entry name" value="Porin"/>
    <property type="match status" value="1"/>
</dbReference>
<keyword evidence="2" id="KW-0732">Signal</keyword>
<dbReference type="SUPFAM" id="SSF56935">
    <property type="entry name" value="Porins"/>
    <property type="match status" value="1"/>
</dbReference>
<dbReference type="InterPro" id="IPR023614">
    <property type="entry name" value="Porin_dom_sf"/>
</dbReference>
<keyword evidence="4" id="KW-1185">Reference proteome</keyword>
<feature type="coiled-coil region" evidence="1">
    <location>
        <begin position="23"/>
        <end position="50"/>
    </location>
</feature>
<comment type="caution">
    <text evidence="3">The sequence shown here is derived from an EMBL/GenBank/DDBJ whole genome shotgun (WGS) entry which is preliminary data.</text>
</comment>
<proteinExistence type="predicted"/>
<accession>A0ABW8NEW8</accession>
<evidence type="ECO:0000313" key="3">
    <source>
        <dbReference type="EMBL" id="MFK4751511.1"/>
    </source>
</evidence>
<feature type="signal peptide" evidence="2">
    <location>
        <begin position="1"/>
        <end position="22"/>
    </location>
</feature>
<keyword evidence="1" id="KW-0175">Coiled coil</keyword>
<dbReference type="Proteomes" id="UP001620597">
    <property type="component" value="Unassembled WGS sequence"/>
</dbReference>
<name>A0ABW8NEW8_9GAMM</name>
<gene>
    <name evidence="3" type="ORF">WG929_03710</name>
</gene>
<reference evidence="3 4" key="1">
    <citation type="submission" date="2024-03" db="EMBL/GenBank/DDBJ databases">
        <title>High-quality draft genome sequence of Oceanobacter sp. wDCs-4.</title>
        <authorList>
            <person name="Dong C."/>
        </authorList>
    </citation>
    <scope>NUCLEOTIDE SEQUENCE [LARGE SCALE GENOMIC DNA]</scope>
    <source>
        <strain evidence="4">wDCs-4</strain>
    </source>
</reference>
<dbReference type="EMBL" id="JBBKTX010000003">
    <property type="protein sequence ID" value="MFK4751511.1"/>
    <property type="molecule type" value="Genomic_DNA"/>
</dbReference>
<sequence length="390" mass="43067">MKYTLAPLALIAATGFVTPAQAADDQQNTIRQLEQRIQQLEDTLNSRMEMMADAIDAQQQASALSKVHFGGYGELNYQNLSADGVDDKQIDFRRWILFVGYDFSDRVHFHSEFEVEHTVVPGSDGEGAVELEQAFLQFDLSDTQQLKTGIQLVPVGIVNETHEPTTYYGVERPVLETTIIPTTWYVGAIMYSQQFSSGLSYDVMLSEGMKTDDPSTDADADPFDLKAGKQKTSNADAFDLATTVRVRYTGVSGLELAAYAQYQPDLDQSAVESYADSATLLGGHLVYQLNDVTIKGMYARWDLAGDAAEAAGKQVQDGGQLEVSWRPIAAVGVFARHTAWSQVEDENQTQFNAGVNYYPVADVVFKFDYQLQNEAAGNTDGFYLGMGYQF</sequence>
<evidence type="ECO:0000313" key="4">
    <source>
        <dbReference type="Proteomes" id="UP001620597"/>
    </source>
</evidence>